<dbReference type="RefSeq" id="XP_012214010.1">
    <property type="nucleotide sequence ID" value="XM_012358587.1"/>
</dbReference>
<organism evidence="1 2">
    <name type="scientific">Coccidioides immitis (strain RS)</name>
    <name type="common">Valley fever fungus</name>
    <dbReference type="NCBI Taxonomy" id="246410"/>
    <lineage>
        <taxon>Eukaryota</taxon>
        <taxon>Fungi</taxon>
        <taxon>Dikarya</taxon>
        <taxon>Ascomycota</taxon>
        <taxon>Pezizomycotina</taxon>
        <taxon>Eurotiomycetes</taxon>
        <taxon>Eurotiomycetidae</taxon>
        <taxon>Onygenales</taxon>
        <taxon>Onygenaceae</taxon>
        <taxon>Coccidioides</taxon>
    </lineage>
</organism>
<keyword evidence="2" id="KW-1185">Reference proteome</keyword>
<gene>
    <name evidence="1" type="ORF">CIMG_12181</name>
</gene>
<dbReference type="OrthoDB" id="4175439at2759"/>
<dbReference type="VEuPathDB" id="FungiDB:CIMG_12181"/>
<dbReference type="AlphaFoldDB" id="A0A0D8JUG4"/>
<evidence type="ECO:0000313" key="1">
    <source>
        <dbReference type="EMBL" id="KJF60759.1"/>
    </source>
</evidence>
<dbReference type="EMBL" id="GG704913">
    <property type="protein sequence ID" value="KJF60759.1"/>
    <property type="molecule type" value="Genomic_DNA"/>
</dbReference>
<sequence length="144" mass="16585">MATDGRVRHCFPLVSERYPLDHPEKVGWLMMELFTLYLSYSSDSFPFGWLQKTEDLKVHSPKGHPPMQKSYCLRESSSASSNWGFSGFMKTAAHQVLDKVPVTKAQEFHSPVFCRLGVGIIIDSYTRIQGFQIFRLRHTNLQPF</sequence>
<dbReference type="KEGG" id="cim:CIMG_12181"/>
<dbReference type="OMA" id="WLMMELF"/>
<dbReference type="Proteomes" id="UP000001261">
    <property type="component" value="Unassembled WGS sequence"/>
</dbReference>
<accession>A0A0D8JUG4</accession>
<dbReference type="GeneID" id="24164028"/>
<protein>
    <submittedName>
        <fullName evidence="1">Uncharacterized protein</fullName>
    </submittedName>
</protein>
<evidence type="ECO:0000313" key="2">
    <source>
        <dbReference type="Proteomes" id="UP000001261"/>
    </source>
</evidence>
<name>A0A0D8JUG4_COCIM</name>
<dbReference type="InParanoid" id="A0A0D8JUG4"/>
<reference evidence="2" key="1">
    <citation type="journal article" date="2009" name="Genome Res.">
        <title>Comparative genomic analyses of the human fungal pathogens Coccidioides and their relatives.</title>
        <authorList>
            <person name="Sharpton T.J."/>
            <person name="Stajich J.E."/>
            <person name="Rounsley S.D."/>
            <person name="Gardner M.J."/>
            <person name="Wortman J.R."/>
            <person name="Jordar V.S."/>
            <person name="Maiti R."/>
            <person name="Kodira C.D."/>
            <person name="Neafsey D.E."/>
            <person name="Zeng Q."/>
            <person name="Hung C.-Y."/>
            <person name="McMahan C."/>
            <person name="Muszewska A."/>
            <person name="Grynberg M."/>
            <person name="Mandel M.A."/>
            <person name="Kellner E.M."/>
            <person name="Barker B.M."/>
            <person name="Galgiani J.N."/>
            <person name="Orbach M.J."/>
            <person name="Kirkland T.N."/>
            <person name="Cole G.T."/>
            <person name="Henn M.R."/>
            <person name="Birren B.W."/>
            <person name="Taylor J.W."/>
        </authorList>
    </citation>
    <scope>NUCLEOTIDE SEQUENCE [LARGE SCALE GENOMIC DNA]</scope>
    <source>
        <strain evidence="2">RS</strain>
    </source>
</reference>
<proteinExistence type="predicted"/>
<reference evidence="2" key="2">
    <citation type="journal article" date="2010" name="Genome Res.">
        <title>Population genomic sequencing of Coccidioides fungi reveals recent hybridization and transposon control.</title>
        <authorList>
            <person name="Neafsey D.E."/>
            <person name="Barker B.M."/>
            <person name="Sharpton T.J."/>
            <person name="Stajich J.E."/>
            <person name="Park D.J."/>
            <person name="Whiston E."/>
            <person name="Hung C.-Y."/>
            <person name="McMahan C."/>
            <person name="White J."/>
            <person name="Sykes S."/>
            <person name="Heiman D."/>
            <person name="Young S."/>
            <person name="Zeng Q."/>
            <person name="Abouelleil A."/>
            <person name="Aftuck L."/>
            <person name="Bessette D."/>
            <person name="Brown A."/>
            <person name="FitzGerald M."/>
            <person name="Lui A."/>
            <person name="Macdonald J.P."/>
            <person name="Priest M."/>
            <person name="Orbach M.J."/>
            <person name="Galgiani J.N."/>
            <person name="Kirkland T.N."/>
            <person name="Cole G.T."/>
            <person name="Birren B.W."/>
            <person name="Henn M.R."/>
            <person name="Taylor J.W."/>
            <person name="Rounsley S.D."/>
        </authorList>
    </citation>
    <scope>GENOME REANNOTATION</scope>
    <source>
        <strain evidence="2">RS</strain>
    </source>
</reference>